<dbReference type="GeneID" id="1459352"/>
<organism evidence="2 3">
    <name type="scientific">Sulfurisphaera tokodaii (strain DSM 16993 / JCM 10545 / NBRC 100140 / 7)</name>
    <name type="common">Sulfolobus tokodaii</name>
    <dbReference type="NCBI Taxonomy" id="273063"/>
    <lineage>
        <taxon>Archaea</taxon>
        <taxon>Thermoproteota</taxon>
        <taxon>Thermoprotei</taxon>
        <taxon>Sulfolobales</taxon>
        <taxon>Sulfolobaceae</taxon>
        <taxon>Sulfurisphaera</taxon>
    </lineage>
</organism>
<dbReference type="EMBL" id="BA000023">
    <property type="protein sequence ID" value="BAB66393.1"/>
    <property type="molecule type" value="Genomic_DNA"/>
</dbReference>
<keyword evidence="1" id="KW-0472">Membrane</keyword>
<feature type="transmembrane region" description="Helical" evidence="1">
    <location>
        <begin position="6"/>
        <end position="25"/>
    </location>
</feature>
<reference evidence="3" key="1">
    <citation type="journal article" date="2001" name="DNA Res.">
        <title>Complete genome sequence of an aerobic thermoacidophilic Crenarchaeon, Sulfolobus tokodaii strain7.</title>
        <authorList>
            <person name="Kawarabayasi Y."/>
            <person name="Hino Y."/>
            <person name="Horikawa H."/>
            <person name="Jin-no K."/>
            <person name="Takahashi M."/>
            <person name="Sekine M."/>
            <person name="Baba S."/>
            <person name="Ankai A."/>
            <person name="Kosugi H."/>
            <person name="Hosoyama A."/>
            <person name="Fukui S."/>
            <person name="Nagai Y."/>
            <person name="Nishijima K."/>
            <person name="Otsuka R."/>
            <person name="Nakazawa H."/>
            <person name="Takamiya M."/>
            <person name="Kato Y."/>
            <person name="Yoshizawa T."/>
            <person name="Tanaka T."/>
            <person name="Kudoh Y."/>
            <person name="Yamazaki J."/>
            <person name="Kushida N."/>
            <person name="Oguchi A."/>
            <person name="Aoki K."/>
            <person name="Masuda S."/>
            <person name="Yanagii M."/>
            <person name="Nishimura M."/>
            <person name="Yamagishi A."/>
            <person name="Oshima T."/>
            <person name="Kikuchi H."/>
        </authorList>
    </citation>
    <scope>NUCLEOTIDE SEQUENCE [LARGE SCALE GENOMIC DNA]</scope>
    <source>
        <strain evidence="3">DSM 16993 / JCM 10545 / NBRC 100140 / 7</strain>
    </source>
</reference>
<evidence type="ECO:0000256" key="1">
    <source>
        <dbReference type="SAM" id="Phobius"/>
    </source>
</evidence>
<name>Q971M7_SULTO</name>
<evidence type="ECO:0000313" key="3">
    <source>
        <dbReference type="Proteomes" id="UP000001015"/>
    </source>
</evidence>
<dbReference type="AlphaFoldDB" id="Q971M7"/>
<dbReference type="eggNOG" id="arCOG09969">
    <property type="taxonomic scope" value="Archaea"/>
</dbReference>
<dbReference type="PATRIC" id="fig|273063.9.peg.1522"/>
<evidence type="ECO:0000313" key="2">
    <source>
        <dbReference type="EMBL" id="BAB66393.1"/>
    </source>
</evidence>
<dbReference type="KEGG" id="sto:STK_13340"/>
<gene>
    <name evidence="2" type="primary">ST1334</name>
    <name evidence="2" type="ordered locus">STK_13340</name>
</gene>
<dbReference type="RefSeq" id="WP_010979371.1">
    <property type="nucleotide sequence ID" value="NC_003106.2"/>
</dbReference>
<sequence length="231" mass="26649">MGISEIFSATSLVVSISAVIITYYYNKRQTSIFQKQLEEMMKKPELEVKFDFSVIDRSVSFASFRAIPVQETPKVAKIVRVKVFNKGKATAEECMAKAEIFRNNEWETFGGVRLHWIRYWEGLYNNMNNMGDLYKPVNIAVNDYEIADLVFIIKDDSKYITAIRCDRGYDLAFVDARVHLKKGDIIKVTVYCENATSNPVCLRVRKVPTYDSINSNNVKEFFEEVKCPKLT</sequence>
<proteinExistence type="predicted"/>
<accession>Q971M7</accession>
<keyword evidence="1" id="KW-0812">Transmembrane</keyword>
<dbReference type="Proteomes" id="UP000001015">
    <property type="component" value="Chromosome"/>
</dbReference>
<keyword evidence="1" id="KW-1133">Transmembrane helix</keyword>
<keyword evidence="3" id="KW-1185">Reference proteome</keyword>
<protein>
    <submittedName>
        <fullName evidence="2">Uncharacterized protein</fullName>
    </submittedName>
</protein>